<sequence>MDIIWNMLSSFSIPRPFYVSEERLPPSPRLGPSKQNVTISTTPYRILVCLVVASFGLSKAMLGYYELSTAMTWTEWALAVPVTTILYCLGLYEYNSSNMWPYFFEVDLYDSVCSLTKGL</sequence>
<keyword evidence="1" id="KW-0472">Membrane</keyword>
<name>A0A067TGL4_GALM3</name>
<dbReference type="EMBL" id="KL142375">
    <property type="protein sequence ID" value="KDR78123.1"/>
    <property type="molecule type" value="Genomic_DNA"/>
</dbReference>
<dbReference type="Proteomes" id="UP000027222">
    <property type="component" value="Unassembled WGS sequence"/>
</dbReference>
<evidence type="ECO:0000313" key="3">
    <source>
        <dbReference type="Proteomes" id="UP000027222"/>
    </source>
</evidence>
<dbReference type="HOGENOM" id="CLU_2061669_0_0_1"/>
<reference evidence="3" key="1">
    <citation type="journal article" date="2014" name="Proc. Natl. Acad. Sci. U.S.A.">
        <title>Extensive sampling of basidiomycete genomes demonstrates inadequacy of the white-rot/brown-rot paradigm for wood decay fungi.</title>
        <authorList>
            <person name="Riley R."/>
            <person name="Salamov A.A."/>
            <person name="Brown D.W."/>
            <person name="Nagy L.G."/>
            <person name="Floudas D."/>
            <person name="Held B.W."/>
            <person name="Levasseur A."/>
            <person name="Lombard V."/>
            <person name="Morin E."/>
            <person name="Otillar R."/>
            <person name="Lindquist E.A."/>
            <person name="Sun H."/>
            <person name="LaButti K.M."/>
            <person name="Schmutz J."/>
            <person name="Jabbour D."/>
            <person name="Luo H."/>
            <person name="Baker S.E."/>
            <person name="Pisabarro A.G."/>
            <person name="Walton J.D."/>
            <person name="Blanchette R.A."/>
            <person name="Henrissat B."/>
            <person name="Martin F."/>
            <person name="Cullen D."/>
            <person name="Hibbett D.S."/>
            <person name="Grigoriev I.V."/>
        </authorList>
    </citation>
    <scope>NUCLEOTIDE SEQUENCE [LARGE SCALE GENOMIC DNA]</scope>
    <source>
        <strain evidence="3">CBS 339.88</strain>
    </source>
</reference>
<keyword evidence="3" id="KW-1185">Reference proteome</keyword>
<evidence type="ECO:0000256" key="1">
    <source>
        <dbReference type="SAM" id="Phobius"/>
    </source>
</evidence>
<evidence type="ECO:0000313" key="2">
    <source>
        <dbReference type="EMBL" id="KDR78123.1"/>
    </source>
</evidence>
<keyword evidence="1" id="KW-1133">Transmembrane helix</keyword>
<dbReference type="OrthoDB" id="3268450at2759"/>
<organism evidence="2 3">
    <name type="scientific">Galerina marginata (strain CBS 339.88)</name>
    <dbReference type="NCBI Taxonomy" id="685588"/>
    <lineage>
        <taxon>Eukaryota</taxon>
        <taxon>Fungi</taxon>
        <taxon>Dikarya</taxon>
        <taxon>Basidiomycota</taxon>
        <taxon>Agaricomycotina</taxon>
        <taxon>Agaricomycetes</taxon>
        <taxon>Agaricomycetidae</taxon>
        <taxon>Agaricales</taxon>
        <taxon>Agaricineae</taxon>
        <taxon>Strophariaceae</taxon>
        <taxon>Galerina</taxon>
    </lineage>
</organism>
<feature type="transmembrane region" description="Helical" evidence="1">
    <location>
        <begin position="44"/>
        <end position="64"/>
    </location>
</feature>
<feature type="transmembrane region" description="Helical" evidence="1">
    <location>
        <begin position="76"/>
        <end position="94"/>
    </location>
</feature>
<dbReference type="AlphaFoldDB" id="A0A067TGL4"/>
<accession>A0A067TGL4</accession>
<proteinExistence type="predicted"/>
<gene>
    <name evidence="2" type="ORF">GALMADRAFT_1302408</name>
</gene>
<protein>
    <submittedName>
        <fullName evidence="2">Uncharacterized protein</fullName>
    </submittedName>
</protein>
<keyword evidence="1" id="KW-0812">Transmembrane</keyword>